<evidence type="ECO:0000313" key="1">
    <source>
        <dbReference type="EMBL" id="ETO36572.1"/>
    </source>
</evidence>
<name>X6PFU9_RETFI</name>
<gene>
    <name evidence="1" type="ORF">RFI_00488</name>
</gene>
<dbReference type="OrthoDB" id="10266592at2759"/>
<protein>
    <submittedName>
        <fullName evidence="1">Uncharacterized protein</fullName>
    </submittedName>
</protein>
<organism evidence="1 2">
    <name type="scientific">Reticulomyxa filosa</name>
    <dbReference type="NCBI Taxonomy" id="46433"/>
    <lineage>
        <taxon>Eukaryota</taxon>
        <taxon>Sar</taxon>
        <taxon>Rhizaria</taxon>
        <taxon>Retaria</taxon>
        <taxon>Foraminifera</taxon>
        <taxon>Monothalamids</taxon>
        <taxon>Reticulomyxidae</taxon>
        <taxon>Reticulomyxa</taxon>
    </lineage>
</organism>
<proteinExistence type="predicted"/>
<comment type="caution">
    <text evidence="1">The sequence shown here is derived from an EMBL/GenBank/DDBJ whole genome shotgun (WGS) entry which is preliminary data.</text>
</comment>
<accession>X6PFU9</accession>
<reference evidence="1 2" key="1">
    <citation type="journal article" date="2013" name="Curr. Biol.">
        <title>The Genome of the Foraminiferan Reticulomyxa filosa.</title>
        <authorList>
            <person name="Glockner G."/>
            <person name="Hulsmann N."/>
            <person name="Schleicher M."/>
            <person name="Noegel A.A."/>
            <person name="Eichinger L."/>
            <person name="Gallinger C."/>
            <person name="Pawlowski J."/>
            <person name="Sierra R."/>
            <person name="Euteneuer U."/>
            <person name="Pillet L."/>
            <person name="Moustafa A."/>
            <person name="Platzer M."/>
            <person name="Groth M."/>
            <person name="Szafranski K."/>
            <person name="Schliwa M."/>
        </authorList>
    </citation>
    <scope>NUCLEOTIDE SEQUENCE [LARGE SCALE GENOMIC DNA]</scope>
</reference>
<dbReference type="EMBL" id="ASPP01000523">
    <property type="protein sequence ID" value="ETO36572.1"/>
    <property type="molecule type" value="Genomic_DNA"/>
</dbReference>
<sequence length="170" mass="19516">MFMPMIPYHDGPPDSTFEPLSQNIADYDWALGMYFLYSVAPTIRGYELYDNEDTKNVVIKWTTIYKKHRDILISDIIHVRRPDNQFIDCIMHANPSLSEKGFIAVFNPLSSTVNTTLEISLYYTGLSDKAYLSHEDGPYVPVTLSHAYLLSLDVSMQPRTITYYLVTDSN</sequence>
<keyword evidence="2" id="KW-1185">Reference proteome</keyword>
<dbReference type="Proteomes" id="UP000023152">
    <property type="component" value="Unassembled WGS sequence"/>
</dbReference>
<evidence type="ECO:0000313" key="2">
    <source>
        <dbReference type="Proteomes" id="UP000023152"/>
    </source>
</evidence>
<dbReference type="AlphaFoldDB" id="X6PFU9"/>